<sequence length="341" mass="37824">MVKRGSKAHPLCTFCKKDGHYSSTCPLLAQKCLKALSGHNLKSLEKHVAEGKKLYVSGLPGKSQRTLKSASGKQSWNEVSKVGGTKKVRKAESKKEHAKKDGLRRPRPKSIRDQQPVFNAKCTRLAYRKSVSAGWKDVLSFSYLPVVRMPLYHVWLAAEAWFATTKPPSLSDLGQRLGYNSQRCGVLRRLVRAFLVAESRCAQLTQASRTLSGPLEVDGTSIKKWRPAGSTTNYYQQVFGVVERNSNRINLHEFGTVAAQNFGKPPTESLLKLETCGAASFIAKKSVVISDGCPAYVPWCKKYSFKHFACNHSQQVWVRKVNRGPLEQGCDVVVALLAMAL</sequence>
<feature type="compositionally biased region" description="Polar residues" evidence="1">
    <location>
        <begin position="65"/>
        <end position="78"/>
    </location>
</feature>
<evidence type="ECO:0008006" key="4">
    <source>
        <dbReference type="Google" id="ProtNLM"/>
    </source>
</evidence>
<evidence type="ECO:0000256" key="1">
    <source>
        <dbReference type="SAM" id="MobiDB-lite"/>
    </source>
</evidence>
<comment type="caution">
    <text evidence="2">The sequence shown here is derived from an EMBL/GenBank/DDBJ whole genome shotgun (WGS) entry which is preliminary data.</text>
</comment>
<dbReference type="EMBL" id="CAXAMM010000403">
    <property type="protein sequence ID" value="CAK8987281.1"/>
    <property type="molecule type" value="Genomic_DNA"/>
</dbReference>
<name>A0ABP0HAP4_9DINO</name>
<reference evidence="2 3" key="1">
    <citation type="submission" date="2024-02" db="EMBL/GenBank/DDBJ databases">
        <authorList>
            <person name="Chen Y."/>
            <person name="Shah S."/>
            <person name="Dougan E. K."/>
            <person name="Thang M."/>
            <person name="Chan C."/>
        </authorList>
    </citation>
    <scope>NUCLEOTIDE SEQUENCE [LARGE SCALE GENOMIC DNA]</scope>
</reference>
<proteinExistence type="predicted"/>
<organism evidence="2 3">
    <name type="scientific">Durusdinium trenchii</name>
    <dbReference type="NCBI Taxonomy" id="1381693"/>
    <lineage>
        <taxon>Eukaryota</taxon>
        <taxon>Sar</taxon>
        <taxon>Alveolata</taxon>
        <taxon>Dinophyceae</taxon>
        <taxon>Suessiales</taxon>
        <taxon>Symbiodiniaceae</taxon>
        <taxon>Durusdinium</taxon>
    </lineage>
</organism>
<evidence type="ECO:0000313" key="3">
    <source>
        <dbReference type="Proteomes" id="UP001642464"/>
    </source>
</evidence>
<dbReference type="Proteomes" id="UP001642464">
    <property type="component" value="Unassembled WGS sequence"/>
</dbReference>
<keyword evidence="3" id="KW-1185">Reference proteome</keyword>
<accession>A0ABP0HAP4</accession>
<feature type="compositionally biased region" description="Basic and acidic residues" evidence="1">
    <location>
        <begin position="90"/>
        <end position="104"/>
    </location>
</feature>
<feature type="region of interest" description="Disordered" evidence="1">
    <location>
        <begin position="65"/>
        <end position="110"/>
    </location>
</feature>
<gene>
    <name evidence="2" type="ORF">SCF082_LOCUS908</name>
</gene>
<protein>
    <recommendedName>
        <fullName evidence="4">Transposase</fullName>
    </recommendedName>
</protein>
<evidence type="ECO:0000313" key="2">
    <source>
        <dbReference type="EMBL" id="CAK8987281.1"/>
    </source>
</evidence>